<gene>
    <name evidence="6" type="ORF">ILEXP_LOCUS54307</name>
</gene>
<protein>
    <recommendedName>
        <fullName evidence="5">EF-hand domain-containing protein</fullName>
    </recommendedName>
</protein>
<reference evidence="6 7" key="1">
    <citation type="submission" date="2024-02" db="EMBL/GenBank/DDBJ databases">
        <authorList>
            <person name="Vignale AGUSTIN F."/>
            <person name="Sosa J E."/>
            <person name="Modenutti C."/>
        </authorList>
    </citation>
    <scope>NUCLEOTIDE SEQUENCE [LARGE SCALE GENOMIC DNA]</scope>
</reference>
<proteinExistence type="predicted"/>
<evidence type="ECO:0000256" key="3">
    <source>
        <dbReference type="ARBA" id="ARBA00022837"/>
    </source>
</evidence>
<evidence type="ECO:0000256" key="1">
    <source>
        <dbReference type="ARBA" id="ARBA00022723"/>
    </source>
</evidence>
<name>A0ABC8UTE5_9AQUA</name>
<feature type="domain" description="EF-hand" evidence="5">
    <location>
        <begin position="182"/>
        <end position="215"/>
    </location>
</feature>
<dbReference type="InterPro" id="IPR018247">
    <property type="entry name" value="EF_Hand_1_Ca_BS"/>
</dbReference>
<keyword evidence="1" id="KW-0479">Metal-binding</keyword>
<dbReference type="AlphaFoldDB" id="A0ABC8UTE5"/>
<dbReference type="PROSITE" id="PS50222">
    <property type="entry name" value="EF_HAND_2"/>
    <property type="match status" value="4"/>
</dbReference>
<evidence type="ECO:0000256" key="2">
    <source>
        <dbReference type="ARBA" id="ARBA00022737"/>
    </source>
</evidence>
<evidence type="ECO:0000259" key="5">
    <source>
        <dbReference type="PROSITE" id="PS50222"/>
    </source>
</evidence>
<keyword evidence="2" id="KW-0677">Repeat</keyword>
<feature type="domain" description="EF-hand" evidence="5">
    <location>
        <begin position="76"/>
        <end position="107"/>
    </location>
</feature>
<comment type="caution">
    <text evidence="6">The sequence shown here is derived from an EMBL/GenBank/DDBJ whole genome shotgun (WGS) entry which is preliminary data.</text>
</comment>
<dbReference type="FunFam" id="1.10.238.10:FF:000001">
    <property type="entry name" value="Calmodulin 1"/>
    <property type="match status" value="1"/>
</dbReference>
<dbReference type="Proteomes" id="UP001642360">
    <property type="component" value="Unassembled WGS sequence"/>
</dbReference>
<feature type="compositionally biased region" description="Low complexity" evidence="4">
    <location>
        <begin position="21"/>
        <end position="39"/>
    </location>
</feature>
<dbReference type="PROSITE" id="PS00018">
    <property type="entry name" value="EF_HAND_1"/>
    <property type="match status" value="3"/>
</dbReference>
<feature type="domain" description="EF-hand" evidence="5">
    <location>
        <begin position="145"/>
        <end position="180"/>
    </location>
</feature>
<accession>A0ABC8UTE5</accession>
<keyword evidence="7" id="KW-1185">Reference proteome</keyword>
<dbReference type="SMART" id="SM00054">
    <property type="entry name" value="EFh"/>
    <property type="match status" value="4"/>
</dbReference>
<dbReference type="GO" id="GO:0046872">
    <property type="term" value="F:metal ion binding"/>
    <property type="evidence" value="ECO:0007669"/>
    <property type="project" value="UniProtKB-KW"/>
</dbReference>
<keyword evidence="3" id="KW-0106">Calcium</keyword>
<dbReference type="EMBL" id="CAUOFW020008835">
    <property type="protein sequence ID" value="CAK9184009.1"/>
    <property type="molecule type" value="Genomic_DNA"/>
</dbReference>
<dbReference type="CDD" id="cd00051">
    <property type="entry name" value="EFh"/>
    <property type="match status" value="1"/>
</dbReference>
<dbReference type="Pfam" id="PF13499">
    <property type="entry name" value="EF-hand_7"/>
    <property type="match status" value="2"/>
</dbReference>
<feature type="region of interest" description="Disordered" evidence="4">
    <location>
        <begin position="1"/>
        <end position="63"/>
    </location>
</feature>
<evidence type="ECO:0000313" key="6">
    <source>
        <dbReference type="EMBL" id="CAK9184009.1"/>
    </source>
</evidence>
<dbReference type="InterPro" id="IPR039647">
    <property type="entry name" value="EF_hand_pair_protein_CML-like"/>
</dbReference>
<organism evidence="6 7">
    <name type="scientific">Ilex paraguariensis</name>
    <name type="common">yerba mate</name>
    <dbReference type="NCBI Taxonomy" id="185542"/>
    <lineage>
        <taxon>Eukaryota</taxon>
        <taxon>Viridiplantae</taxon>
        <taxon>Streptophyta</taxon>
        <taxon>Embryophyta</taxon>
        <taxon>Tracheophyta</taxon>
        <taxon>Spermatophyta</taxon>
        <taxon>Magnoliopsida</taxon>
        <taxon>eudicotyledons</taxon>
        <taxon>Gunneridae</taxon>
        <taxon>Pentapetalae</taxon>
        <taxon>asterids</taxon>
        <taxon>campanulids</taxon>
        <taxon>Aquifoliales</taxon>
        <taxon>Aquifoliaceae</taxon>
        <taxon>Ilex</taxon>
    </lineage>
</organism>
<dbReference type="Gene3D" id="1.10.238.10">
    <property type="entry name" value="EF-hand"/>
    <property type="match status" value="2"/>
</dbReference>
<evidence type="ECO:0000313" key="7">
    <source>
        <dbReference type="Proteomes" id="UP001642360"/>
    </source>
</evidence>
<sequence>MKLINLFKSKKSRAVSRSDESYSSGFVTTSSESSVSSSSNHKSKPGNDLATPKSVLPSHSSVGDEWPQLSADMGCELVQAFKFIDRDGDGKIPTAELKALLSQVGKAPPNEEELKMMLSDVDRDGDGCISLEEFGAIGPAFGPPECDSELRETFDFFDADHNGKITAEELFNVFSVIGDGQCTLEDCRRMISGVDRNGDGFVCFEDFSRMMELQK</sequence>
<dbReference type="InterPro" id="IPR011992">
    <property type="entry name" value="EF-hand-dom_pair"/>
</dbReference>
<dbReference type="InterPro" id="IPR002048">
    <property type="entry name" value="EF_hand_dom"/>
</dbReference>
<feature type="domain" description="EF-hand" evidence="5">
    <location>
        <begin position="109"/>
        <end position="144"/>
    </location>
</feature>
<evidence type="ECO:0000256" key="4">
    <source>
        <dbReference type="SAM" id="MobiDB-lite"/>
    </source>
</evidence>
<dbReference type="PANTHER" id="PTHR10891">
    <property type="entry name" value="EF-HAND CALCIUM-BINDING DOMAIN CONTAINING PROTEIN"/>
    <property type="match status" value="1"/>
</dbReference>
<dbReference type="SUPFAM" id="SSF47473">
    <property type="entry name" value="EF-hand"/>
    <property type="match status" value="1"/>
</dbReference>